<evidence type="ECO:0000256" key="2">
    <source>
        <dbReference type="ARBA" id="ARBA00022603"/>
    </source>
</evidence>
<dbReference type="SUPFAM" id="SSF53335">
    <property type="entry name" value="S-adenosyl-L-methionine-dependent methyltransferases"/>
    <property type="match status" value="1"/>
</dbReference>
<dbReference type="RefSeq" id="WP_343163637.1">
    <property type="nucleotide sequence ID" value="NZ_JBHRSV010000001.1"/>
</dbReference>
<reference evidence="7" key="1">
    <citation type="journal article" date="2019" name="Int. J. Syst. Evol. Microbiol.">
        <title>The Global Catalogue of Microorganisms (GCM) 10K type strain sequencing project: providing services to taxonomists for standard genome sequencing and annotation.</title>
        <authorList>
            <consortium name="The Broad Institute Genomics Platform"/>
            <consortium name="The Broad Institute Genome Sequencing Center for Infectious Disease"/>
            <person name="Wu L."/>
            <person name="Ma J."/>
        </authorList>
    </citation>
    <scope>NUCLEOTIDE SEQUENCE [LARGE SCALE GENOMIC DNA]</scope>
    <source>
        <strain evidence="7">KCTC 52487</strain>
    </source>
</reference>
<evidence type="ECO:0000256" key="1">
    <source>
        <dbReference type="ARBA" id="ARBA00010815"/>
    </source>
</evidence>
<dbReference type="PIRSF" id="PIRSF003085">
    <property type="entry name" value="CMAS"/>
    <property type="match status" value="1"/>
</dbReference>
<dbReference type="Gene3D" id="3.40.50.150">
    <property type="entry name" value="Vaccinia Virus protein VP39"/>
    <property type="match status" value="1"/>
</dbReference>
<dbReference type="InterPro" id="IPR029063">
    <property type="entry name" value="SAM-dependent_MTases_sf"/>
</dbReference>
<dbReference type="PANTHER" id="PTHR43667:SF2">
    <property type="entry name" value="FATTY ACID C-METHYL TRANSFERASE"/>
    <property type="match status" value="1"/>
</dbReference>
<keyword evidence="4" id="KW-0949">S-adenosyl-L-methionine</keyword>
<comment type="similarity">
    <text evidence="1">Belongs to the CFA/CMAS family.</text>
</comment>
<keyword evidence="7" id="KW-1185">Reference proteome</keyword>
<dbReference type="InterPro" id="IPR050723">
    <property type="entry name" value="CFA/CMAS"/>
</dbReference>
<evidence type="ECO:0000256" key="5">
    <source>
        <dbReference type="ARBA" id="ARBA00023098"/>
    </source>
</evidence>
<keyword evidence="5" id="KW-0443">Lipid metabolism</keyword>
<sequence length="416" mass="47629">MADVTMTARASNVEIATREVLSRLRQVPATARIAFRMLLKIRIGTLTVTLPNGKALMFEGGQPGPDAEFVIHDYRCIGRAAAGGDIGFAEGYMANQWDTPDLTALLELFSSNLDNEPNLAKGGPVQRFVHWIYHRMRPNTRKGARKNIEAHYDLGNDFYEQWLDPTMTYSSARFESDSQSLEDAQRSKYRQLAEMIGLEKDHHVLEIGCGWGGFAEYAARDVGARVTCLTLSPSQREYAIERMERLQLSDRVEIKLQDYRDETGTYDRVASIEMFEAVGQEYWPSFFAKVSEVLKPGGKAGLQIISIRDDIFEAYSRRADFIQRYIFPGGILPSKDKLNEEFDRAKLALKTVESFALDYARTLAEWHERFEARWESIQPMGFDERFRRMWKFYLSYCEAGFRTGRIDVAQYALAKS</sequence>
<dbReference type="PANTHER" id="PTHR43667">
    <property type="entry name" value="CYCLOPROPANE-FATTY-ACYL-PHOSPHOLIPID SYNTHASE"/>
    <property type="match status" value="1"/>
</dbReference>
<dbReference type="Pfam" id="PF02353">
    <property type="entry name" value="CMAS"/>
    <property type="match status" value="1"/>
</dbReference>
<protein>
    <submittedName>
        <fullName evidence="6">Class I SAM-dependent methyltransferase</fullName>
        <ecNumber evidence="6">2.1.1.-</ecNumber>
    </submittedName>
</protein>
<organism evidence="6 7">
    <name type="scientific">Hyphobacterium vulgare</name>
    <dbReference type="NCBI Taxonomy" id="1736751"/>
    <lineage>
        <taxon>Bacteria</taxon>
        <taxon>Pseudomonadati</taxon>
        <taxon>Pseudomonadota</taxon>
        <taxon>Alphaproteobacteria</taxon>
        <taxon>Maricaulales</taxon>
        <taxon>Maricaulaceae</taxon>
        <taxon>Hyphobacterium</taxon>
    </lineage>
</organism>
<name>A0ABV6ZT96_9PROT</name>
<comment type="caution">
    <text evidence="6">The sequence shown here is derived from an EMBL/GenBank/DDBJ whole genome shotgun (WGS) entry which is preliminary data.</text>
</comment>
<keyword evidence="2 6" id="KW-0489">Methyltransferase</keyword>
<proteinExistence type="inferred from homology"/>
<keyword evidence="3 6" id="KW-0808">Transferase</keyword>
<dbReference type="CDD" id="cd02440">
    <property type="entry name" value="AdoMet_MTases"/>
    <property type="match status" value="1"/>
</dbReference>
<dbReference type="InterPro" id="IPR003333">
    <property type="entry name" value="CMAS"/>
</dbReference>
<dbReference type="GO" id="GO:0032259">
    <property type="term" value="P:methylation"/>
    <property type="evidence" value="ECO:0007669"/>
    <property type="project" value="UniProtKB-KW"/>
</dbReference>
<dbReference type="GO" id="GO:0008168">
    <property type="term" value="F:methyltransferase activity"/>
    <property type="evidence" value="ECO:0007669"/>
    <property type="project" value="UniProtKB-KW"/>
</dbReference>
<gene>
    <name evidence="6" type="ORF">ACFOOR_00865</name>
</gene>
<evidence type="ECO:0000256" key="3">
    <source>
        <dbReference type="ARBA" id="ARBA00022679"/>
    </source>
</evidence>
<accession>A0ABV6ZT96</accession>
<dbReference type="EMBL" id="JBHRSV010000001">
    <property type="protein sequence ID" value="MFC2924651.1"/>
    <property type="molecule type" value="Genomic_DNA"/>
</dbReference>
<evidence type="ECO:0000313" key="7">
    <source>
        <dbReference type="Proteomes" id="UP001595379"/>
    </source>
</evidence>
<evidence type="ECO:0000313" key="6">
    <source>
        <dbReference type="EMBL" id="MFC2924651.1"/>
    </source>
</evidence>
<dbReference type="EC" id="2.1.1.-" evidence="6"/>
<evidence type="ECO:0000256" key="4">
    <source>
        <dbReference type="ARBA" id="ARBA00022691"/>
    </source>
</evidence>
<dbReference type="Proteomes" id="UP001595379">
    <property type="component" value="Unassembled WGS sequence"/>
</dbReference>